<dbReference type="Proteomes" id="UP000229506">
    <property type="component" value="Unassembled WGS sequence"/>
</dbReference>
<evidence type="ECO:0000313" key="2">
    <source>
        <dbReference type="Proteomes" id="UP000229506"/>
    </source>
</evidence>
<protein>
    <recommendedName>
        <fullName evidence="3">Phosphohydrolase</fullName>
    </recommendedName>
</protein>
<gene>
    <name evidence="1" type="ORF">COY12_00805</name>
</gene>
<reference evidence="2" key="1">
    <citation type="submission" date="2017-09" db="EMBL/GenBank/DDBJ databases">
        <title>Depth-based differentiation of microbial function through sediment-hosted aquifers and enrichment of novel symbionts in the deep terrestrial subsurface.</title>
        <authorList>
            <person name="Probst A.J."/>
            <person name="Ladd B."/>
            <person name="Jarett J.K."/>
            <person name="Geller-Mcgrath D.E."/>
            <person name="Sieber C.M.K."/>
            <person name="Emerson J.B."/>
            <person name="Anantharaman K."/>
            <person name="Thomas B.C."/>
            <person name="Malmstrom R."/>
            <person name="Stieglmeier M."/>
            <person name="Klingl A."/>
            <person name="Woyke T."/>
            <person name="Ryan C.M."/>
            <person name="Banfield J.F."/>
        </authorList>
    </citation>
    <scope>NUCLEOTIDE SEQUENCE [LARGE SCALE GENOMIC DNA]</scope>
</reference>
<dbReference type="EMBL" id="PFOF01000026">
    <property type="protein sequence ID" value="PIZ68040.1"/>
    <property type="molecule type" value="Genomic_DNA"/>
</dbReference>
<name>A0A2M7U9Z1_9BACT</name>
<accession>A0A2M7U9Z1</accession>
<organism evidence="1 2">
    <name type="scientific">Candidatus Roizmanbacteria bacterium CG_4_10_14_0_2_um_filter_33_96</name>
    <dbReference type="NCBI Taxonomy" id="1974821"/>
    <lineage>
        <taxon>Bacteria</taxon>
        <taxon>Candidatus Roizmaniibacteriota</taxon>
    </lineage>
</organism>
<proteinExistence type="predicted"/>
<dbReference type="Gene3D" id="1.10.3210.10">
    <property type="entry name" value="Hypothetical protein af1432"/>
    <property type="match status" value="1"/>
</dbReference>
<dbReference type="AlphaFoldDB" id="A0A2M7U9Z1"/>
<dbReference type="SUPFAM" id="SSF109604">
    <property type="entry name" value="HD-domain/PDEase-like"/>
    <property type="match status" value="1"/>
</dbReference>
<comment type="caution">
    <text evidence="1">The sequence shown here is derived from an EMBL/GenBank/DDBJ whole genome shotgun (WGS) entry which is preliminary data.</text>
</comment>
<dbReference type="PANTHER" id="PTHR38659">
    <property type="entry name" value="METAL-DEPENDENT PHOSPHOHYDROLASE"/>
    <property type="match status" value="1"/>
</dbReference>
<sequence length="200" mass="22334">MVDYPDRQKYAEALKKQLEPNIFNHSLALEACMGGLYDYYVANNLLTSNDPPKEDWLLAGLLHDIDFSGEFKPTHPQKTMEALAKYDLTISETVHNIIKAHAPDLTGRKPQNKAEWSIFCADSLTGLIMAVAFVYPSRKLADVKLSSVVKRLLKEPKFAAGTRREEIKQCALPEGLNLPVEKFVEICLNSMKAIAGEIGI</sequence>
<dbReference type="PANTHER" id="PTHR38659:SF1">
    <property type="entry name" value="METAL DEPENDENT PHOSPHOHYDROLASE"/>
    <property type="match status" value="1"/>
</dbReference>
<evidence type="ECO:0000313" key="1">
    <source>
        <dbReference type="EMBL" id="PIZ68040.1"/>
    </source>
</evidence>
<evidence type="ECO:0008006" key="3">
    <source>
        <dbReference type="Google" id="ProtNLM"/>
    </source>
</evidence>